<feature type="domain" description="HD" evidence="1">
    <location>
        <begin position="56"/>
        <end position="130"/>
    </location>
</feature>
<dbReference type="InterPro" id="IPR050135">
    <property type="entry name" value="dGTPase-like"/>
</dbReference>
<dbReference type="AlphaFoldDB" id="A0A7S9D7A8"/>
<dbReference type="Proteomes" id="UP000594621">
    <property type="component" value="Chromosome"/>
</dbReference>
<dbReference type="InterPro" id="IPR006674">
    <property type="entry name" value="HD_domain"/>
</dbReference>
<protein>
    <submittedName>
        <fullName evidence="2">HD domain-containing protein</fullName>
    </submittedName>
</protein>
<dbReference type="InterPro" id="IPR003607">
    <property type="entry name" value="HD/PDEase_dom"/>
</dbReference>
<dbReference type="GO" id="GO:0006203">
    <property type="term" value="P:dGTP catabolic process"/>
    <property type="evidence" value="ECO:0007669"/>
    <property type="project" value="TreeGrafter"/>
</dbReference>
<accession>A0A7S9D7A8</accession>
<dbReference type="Pfam" id="PF01966">
    <property type="entry name" value="HD"/>
    <property type="match status" value="1"/>
</dbReference>
<proteinExistence type="predicted"/>
<dbReference type="KEGG" id="bcou:IC761_03145"/>
<gene>
    <name evidence="2" type="ORF">IC761_03145</name>
</gene>
<organism evidence="2 3">
    <name type="scientific">Bradyrhizobium commune</name>
    <dbReference type="NCBI Taxonomy" id="83627"/>
    <lineage>
        <taxon>Bacteria</taxon>
        <taxon>Pseudomonadati</taxon>
        <taxon>Pseudomonadota</taxon>
        <taxon>Alphaproteobacteria</taxon>
        <taxon>Hyphomicrobiales</taxon>
        <taxon>Nitrobacteraceae</taxon>
        <taxon>Bradyrhizobium</taxon>
    </lineage>
</organism>
<evidence type="ECO:0000313" key="3">
    <source>
        <dbReference type="Proteomes" id="UP000594621"/>
    </source>
</evidence>
<dbReference type="PANTHER" id="PTHR11373">
    <property type="entry name" value="DEOXYNUCLEOSIDE TRIPHOSPHATE TRIPHOSPHOHYDROLASE"/>
    <property type="match status" value="1"/>
</dbReference>
<dbReference type="Gene3D" id="1.10.3210.10">
    <property type="entry name" value="Hypothetical protein af1432"/>
    <property type="match status" value="1"/>
</dbReference>
<sequence length="423" mass="48075">MSSHPHRQYIDPLYGSIDLNEHLNNLAQRPIVQRLRHVRLSNVDSIDMPSIANLSRFEHVLGVAHLSTLLALRPALNHDERLLLDASALLHDWAITSFGHLTEEALQYVGTKFSHEERLREILLNSDEELLGADLQIILGRGPGLREWASVYSGRNVESTLRAIMDTIQGGGPLGRIISGDIDIDNIDNVYRMAYHMGLRVDFAVPERLARSLVGVTDSSRQPIFRKEARQFIISWQEARRSVYENLMLAERDFVGKLMLLYATVRAFEAGEIRVDDWRMFDQQFIARLLDSSTKEVREAAERWMVGELWTSTPLIWFKGKRPAYPKLLELSLHLSSTLDRTCFAYGIQDKRERAVAAHFDSGEAETFGKGSNQWLLGVGSPLKRPFTHRELKLLIENVTSRLGTEVIHDQTATSSNGQAWLL</sequence>
<dbReference type="GO" id="GO:0008832">
    <property type="term" value="F:dGTPase activity"/>
    <property type="evidence" value="ECO:0007669"/>
    <property type="project" value="TreeGrafter"/>
</dbReference>
<dbReference type="SUPFAM" id="SSF109604">
    <property type="entry name" value="HD-domain/PDEase-like"/>
    <property type="match status" value="1"/>
</dbReference>
<keyword evidence="3" id="KW-1185">Reference proteome</keyword>
<dbReference type="RefSeq" id="WP_195801852.1">
    <property type="nucleotide sequence ID" value="NZ_CP061379.1"/>
</dbReference>
<evidence type="ECO:0000259" key="1">
    <source>
        <dbReference type="Pfam" id="PF01966"/>
    </source>
</evidence>
<reference evidence="2 3" key="1">
    <citation type="submission" date="2020-09" db="EMBL/GenBank/DDBJ databases">
        <title>Complete genomes of bradyrhizobia occurring on native shrubby legumes in Australia.</title>
        <authorList>
            <person name="Lafay B."/>
        </authorList>
    </citation>
    <scope>NUCLEOTIDE SEQUENCE [LARGE SCALE GENOMIC DNA]</scope>
    <source>
        <strain evidence="2 3">BDV5040</strain>
    </source>
</reference>
<dbReference type="PANTHER" id="PTHR11373:SF4">
    <property type="entry name" value="DEOXYNUCLEOSIDE TRIPHOSPHATE TRIPHOSPHOHYDROLASE SAMHD1"/>
    <property type="match status" value="1"/>
</dbReference>
<evidence type="ECO:0000313" key="2">
    <source>
        <dbReference type="EMBL" id="QPF92313.1"/>
    </source>
</evidence>
<dbReference type="EMBL" id="CP061379">
    <property type="protein sequence ID" value="QPF92313.1"/>
    <property type="molecule type" value="Genomic_DNA"/>
</dbReference>
<dbReference type="CDD" id="cd00077">
    <property type="entry name" value="HDc"/>
    <property type="match status" value="1"/>
</dbReference>
<name>A0A7S9D7A8_9BRAD</name>